<dbReference type="Proteomes" id="UP000504629">
    <property type="component" value="Unplaced"/>
</dbReference>
<dbReference type="GeneID" id="114252254"/>
<dbReference type="InterPro" id="IPR001878">
    <property type="entry name" value="Znf_CCHC"/>
</dbReference>
<dbReference type="KEGG" id="bman:114252254"/>
<evidence type="ECO:0000259" key="3">
    <source>
        <dbReference type="PROSITE" id="PS50158"/>
    </source>
</evidence>
<keyword evidence="1" id="KW-0862">Zinc</keyword>
<dbReference type="Pfam" id="PF07530">
    <property type="entry name" value="PRE_C2HC"/>
    <property type="match status" value="1"/>
</dbReference>
<evidence type="ECO:0000313" key="5">
    <source>
        <dbReference type="RefSeq" id="XP_028042559.1"/>
    </source>
</evidence>
<dbReference type="GO" id="GO:0003676">
    <property type="term" value="F:nucleic acid binding"/>
    <property type="evidence" value="ECO:0007669"/>
    <property type="project" value="InterPro"/>
</dbReference>
<gene>
    <name evidence="5" type="primary">LOC114252254</name>
</gene>
<evidence type="ECO:0000256" key="2">
    <source>
        <dbReference type="SAM" id="MobiDB-lite"/>
    </source>
</evidence>
<dbReference type="OrthoDB" id="8123886at2759"/>
<dbReference type="InterPro" id="IPR006579">
    <property type="entry name" value="Pre_C2HC_dom"/>
</dbReference>
<keyword evidence="1" id="KW-0863">Zinc-finger</keyword>
<evidence type="ECO:0000313" key="4">
    <source>
        <dbReference type="Proteomes" id="UP000504629"/>
    </source>
</evidence>
<evidence type="ECO:0000256" key="1">
    <source>
        <dbReference type="PROSITE-ProRule" id="PRU00047"/>
    </source>
</evidence>
<feature type="compositionally biased region" description="Pro residues" evidence="2">
    <location>
        <begin position="164"/>
        <end position="180"/>
    </location>
</feature>
<feature type="region of interest" description="Disordered" evidence="2">
    <location>
        <begin position="210"/>
        <end position="251"/>
    </location>
</feature>
<organism evidence="4 5">
    <name type="scientific">Bombyx mandarina</name>
    <name type="common">Wild silk moth</name>
    <name type="synonym">Wild silkworm</name>
    <dbReference type="NCBI Taxonomy" id="7092"/>
    <lineage>
        <taxon>Eukaryota</taxon>
        <taxon>Metazoa</taxon>
        <taxon>Ecdysozoa</taxon>
        <taxon>Arthropoda</taxon>
        <taxon>Hexapoda</taxon>
        <taxon>Insecta</taxon>
        <taxon>Pterygota</taxon>
        <taxon>Neoptera</taxon>
        <taxon>Endopterygota</taxon>
        <taxon>Lepidoptera</taxon>
        <taxon>Glossata</taxon>
        <taxon>Ditrysia</taxon>
        <taxon>Bombycoidea</taxon>
        <taxon>Bombycidae</taxon>
        <taxon>Bombycinae</taxon>
        <taxon>Bombyx</taxon>
    </lineage>
</organism>
<feature type="domain" description="CCHC-type" evidence="3">
    <location>
        <begin position="42"/>
        <end position="55"/>
    </location>
</feature>
<accession>A0A6J2KQZ7</accession>
<name>A0A6J2KQZ7_BOMMA</name>
<feature type="region of interest" description="Disordered" evidence="2">
    <location>
        <begin position="148"/>
        <end position="180"/>
    </location>
</feature>
<keyword evidence="1" id="KW-0479">Metal-binding</keyword>
<proteinExistence type="predicted"/>
<reference evidence="5" key="1">
    <citation type="submission" date="2025-08" db="UniProtKB">
        <authorList>
            <consortium name="RefSeq"/>
        </authorList>
    </citation>
    <scope>IDENTIFICATION</scope>
    <source>
        <tissue evidence="5">Silk gland</tissue>
    </source>
</reference>
<dbReference type="GO" id="GO:0008270">
    <property type="term" value="F:zinc ion binding"/>
    <property type="evidence" value="ECO:0007669"/>
    <property type="project" value="UniProtKB-KW"/>
</dbReference>
<sequence>MILVALEPTPEAKKKIACLTTICGLSGISIEAPHKRGTPGQCYRCQLYGHSARNCHARPRCVKCLGDHATLDCVRDRETATEPPSCVLCLKQGHPANYCGCPRAPRKRPTHPAPRTVGPKTSAPSVPKPAFVPAAVPTVSAWKKPLPYTKAGTETAPPLVTRPAPQPLLAPRPAPAFRPPQPSAVNDFALVRDFVTAVNFDRLRSFADAIRRSVTPEQRLPALPGAPSGKNSPKPKKKWGGPPGLLPEKKG</sequence>
<feature type="region of interest" description="Disordered" evidence="2">
    <location>
        <begin position="104"/>
        <end position="128"/>
    </location>
</feature>
<keyword evidence="4" id="KW-1185">Reference proteome</keyword>
<dbReference type="AlphaFoldDB" id="A0A6J2KQZ7"/>
<dbReference type="PROSITE" id="PS50158">
    <property type="entry name" value="ZF_CCHC"/>
    <property type="match status" value="1"/>
</dbReference>
<dbReference type="RefSeq" id="XP_028042559.1">
    <property type="nucleotide sequence ID" value="XM_028186758.1"/>
</dbReference>
<protein>
    <submittedName>
        <fullName evidence="5">Vegetative cell wall protein gp1-like</fullName>
    </submittedName>
</protein>
<feature type="non-terminal residue" evidence="5">
    <location>
        <position position="251"/>
    </location>
</feature>